<keyword evidence="1" id="KW-0812">Transmembrane</keyword>
<evidence type="ECO:0000313" key="3">
    <source>
        <dbReference type="Proteomes" id="UP000642094"/>
    </source>
</evidence>
<name>A0ABR7ZW08_9CYAN</name>
<keyword evidence="1" id="KW-0472">Membrane</keyword>
<reference evidence="2 3" key="1">
    <citation type="journal article" date="2020" name="ISME J.">
        <title>Comparative genomics reveals insights into cyanobacterial evolution and habitat adaptation.</title>
        <authorList>
            <person name="Chen M.Y."/>
            <person name="Teng W.K."/>
            <person name="Zhao L."/>
            <person name="Hu C.X."/>
            <person name="Zhou Y.K."/>
            <person name="Han B.P."/>
            <person name="Song L.R."/>
            <person name="Shu W.S."/>
        </authorList>
    </citation>
    <scope>NUCLEOTIDE SEQUENCE [LARGE SCALE GENOMIC DNA]</scope>
    <source>
        <strain evidence="2 3">FACHB-723</strain>
    </source>
</reference>
<evidence type="ECO:0000313" key="2">
    <source>
        <dbReference type="EMBL" id="MBD2187997.1"/>
    </source>
</evidence>
<gene>
    <name evidence="2" type="ORF">H6F41_07565</name>
</gene>
<accession>A0ABR7ZW08</accession>
<dbReference type="RefSeq" id="WP_190402860.1">
    <property type="nucleotide sequence ID" value="NZ_JACJQB010000010.1"/>
</dbReference>
<sequence>MPSFYPGQKAKRVAQEAKIRYESAFENLKKDETTTNRLAERYGDIQLYVMTSTVKRFINFLENSGRRTSESDKQILEGIDFSVQQINEYKAATVNAEKYLMGAVKSATAATAGYTGAIGVATSIGAASTGTAISSLSGAAAWNATLAWFGGGAIAAGGGGMAVGAIVLGSITVVPALAIGGFFAAREGEKAMTRARQYEAQVNVAIAEMEVAGEFAQQVRSRITELRGVFEEINSRIIIGLDYLEAHVSDSQPDRC</sequence>
<keyword evidence="1" id="KW-1133">Transmembrane helix</keyword>
<organism evidence="2 3">
    <name type="scientific">Pseudanabaena mucicola FACHB-723</name>
    <dbReference type="NCBI Taxonomy" id="2692860"/>
    <lineage>
        <taxon>Bacteria</taxon>
        <taxon>Bacillati</taxon>
        <taxon>Cyanobacteriota</taxon>
        <taxon>Cyanophyceae</taxon>
        <taxon>Pseudanabaenales</taxon>
        <taxon>Pseudanabaenaceae</taxon>
        <taxon>Pseudanabaena</taxon>
    </lineage>
</organism>
<feature type="transmembrane region" description="Helical" evidence="1">
    <location>
        <begin position="136"/>
        <end position="156"/>
    </location>
</feature>
<proteinExistence type="predicted"/>
<protein>
    <submittedName>
        <fullName evidence="2">Uncharacterized protein</fullName>
    </submittedName>
</protein>
<comment type="caution">
    <text evidence="2">The sequence shown here is derived from an EMBL/GenBank/DDBJ whole genome shotgun (WGS) entry which is preliminary data.</text>
</comment>
<dbReference type="EMBL" id="JACJQB010000010">
    <property type="protein sequence ID" value="MBD2187997.1"/>
    <property type="molecule type" value="Genomic_DNA"/>
</dbReference>
<evidence type="ECO:0000256" key="1">
    <source>
        <dbReference type="SAM" id="Phobius"/>
    </source>
</evidence>
<keyword evidence="3" id="KW-1185">Reference proteome</keyword>
<feature type="transmembrane region" description="Helical" evidence="1">
    <location>
        <begin position="162"/>
        <end position="185"/>
    </location>
</feature>
<dbReference type="Proteomes" id="UP000642094">
    <property type="component" value="Unassembled WGS sequence"/>
</dbReference>